<reference evidence="2 3" key="1">
    <citation type="submission" date="2017-08" db="EMBL/GenBank/DDBJ databases">
        <title>Infants hospitalized years apart are colonized by the same room-sourced microbial strains.</title>
        <authorList>
            <person name="Brooks B."/>
            <person name="Olm M.R."/>
            <person name="Firek B.A."/>
            <person name="Baker R."/>
            <person name="Thomas B.C."/>
            <person name="Morowitz M.J."/>
            <person name="Banfield J.F."/>
        </authorList>
    </citation>
    <scope>NUCLEOTIDE SEQUENCE [LARGE SCALE GENOMIC DNA]</scope>
    <source>
        <strain evidence="2">S2_003_000_R2_14</strain>
    </source>
</reference>
<feature type="domain" description="VOC" evidence="1">
    <location>
        <begin position="6"/>
        <end position="120"/>
    </location>
</feature>
<dbReference type="CDD" id="cd06587">
    <property type="entry name" value="VOC"/>
    <property type="match status" value="1"/>
</dbReference>
<dbReference type="Proteomes" id="UP000249061">
    <property type="component" value="Unassembled WGS sequence"/>
</dbReference>
<dbReference type="InterPro" id="IPR037523">
    <property type="entry name" value="VOC_core"/>
</dbReference>
<name>A0A2W5T7H3_9BACT</name>
<dbReference type="PANTHER" id="PTHR36503">
    <property type="entry name" value="BLR2520 PROTEIN"/>
    <property type="match status" value="1"/>
</dbReference>
<dbReference type="PANTHER" id="PTHR36503:SF1">
    <property type="entry name" value="BLR2520 PROTEIN"/>
    <property type="match status" value="1"/>
</dbReference>
<sequence length="122" mass="12900">MAKPIGPDFIALQVRDLAASTRFYAETFGFQAAPKSPPGAVVFDTKPIALAIREPIRPLPESGPLGVGVSLWVACEDADALHDLLVKRGGKVLAPLADGPFGRFFVAADPDGYAVTFHTAPR</sequence>
<dbReference type="EMBL" id="QFQP01000031">
    <property type="protein sequence ID" value="PZR07435.1"/>
    <property type="molecule type" value="Genomic_DNA"/>
</dbReference>
<evidence type="ECO:0000313" key="2">
    <source>
        <dbReference type="EMBL" id="PZR07435.1"/>
    </source>
</evidence>
<dbReference type="InterPro" id="IPR004360">
    <property type="entry name" value="Glyas_Fos-R_dOase_dom"/>
</dbReference>
<organism evidence="2 3">
    <name type="scientific">Archangium gephyra</name>
    <dbReference type="NCBI Taxonomy" id="48"/>
    <lineage>
        <taxon>Bacteria</taxon>
        <taxon>Pseudomonadati</taxon>
        <taxon>Myxococcota</taxon>
        <taxon>Myxococcia</taxon>
        <taxon>Myxococcales</taxon>
        <taxon>Cystobacterineae</taxon>
        <taxon>Archangiaceae</taxon>
        <taxon>Archangium</taxon>
    </lineage>
</organism>
<protein>
    <submittedName>
        <fullName evidence="2">Glyoxalase</fullName>
    </submittedName>
</protein>
<evidence type="ECO:0000313" key="3">
    <source>
        <dbReference type="Proteomes" id="UP000249061"/>
    </source>
</evidence>
<dbReference type="AlphaFoldDB" id="A0A2W5T7H3"/>
<dbReference type="Gene3D" id="3.10.180.10">
    <property type="entry name" value="2,3-Dihydroxybiphenyl 1,2-Dioxygenase, domain 1"/>
    <property type="match status" value="1"/>
</dbReference>
<dbReference type="Pfam" id="PF00903">
    <property type="entry name" value="Glyoxalase"/>
    <property type="match status" value="1"/>
</dbReference>
<proteinExistence type="predicted"/>
<dbReference type="PROSITE" id="PS51819">
    <property type="entry name" value="VOC"/>
    <property type="match status" value="1"/>
</dbReference>
<dbReference type="InterPro" id="IPR029068">
    <property type="entry name" value="Glyas_Bleomycin-R_OHBP_Dase"/>
</dbReference>
<dbReference type="SUPFAM" id="SSF54593">
    <property type="entry name" value="Glyoxalase/Bleomycin resistance protein/Dihydroxybiphenyl dioxygenase"/>
    <property type="match status" value="1"/>
</dbReference>
<evidence type="ECO:0000259" key="1">
    <source>
        <dbReference type="PROSITE" id="PS51819"/>
    </source>
</evidence>
<accession>A0A2W5T7H3</accession>
<gene>
    <name evidence="2" type="ORF">DI536_27680</name>
</gene>
<comment type="caution">
    <text evidence="2">The sequence shown here is derived from an EMBL/GenBank/DDBJ whole genome shotgun (WGS) entry which is preliminary data.</text>
</comment>